<keyword evidence="2" id="KW-1133">Transmembrane helix</keyword>
<feature type="transmembrane region" description="Helical" evidence="2">
    <location>
        <begin position="439"/>
        <end position="460"/>
    </location>
</feature>
<name>A0AAD7V0V0_9FUNG</name>
<dbReference type="SMART" id="SM00315">
    <property type="entry name" value="RGS"/>
    <property type="match status" value="1"/>
</dbReference>
<comment type="caution">
    <text evidence="4">The sequence shown here is derived from an EMBL/GenBank/DDBJ whole genome shotgun (WGS) entry which is preliminary data.</text>
</comment>
<dbReference type="GO" id="GO:0005886">
    <property type="term" value="C:plasma membrane"/>
    <property type="evidence" value="ECO:0007669"/>
    <property type="project" value="TreeGrafter"/>
</dbReference>
<dbReference type="AlphaFoldDB" id="A0AAD7V0V0"/>
<dbReference type="InterPro" id="IPR036305">
    <property type="entry name" value="RGS_sf"/>
</dbReference>
<dbReference type="InterPro" id="IPR016137">
    <property type="entry name" value="RGS"/>
</dbReference>
<gene>
    <name evidence="4" type="ORF">O0I10_007784</name>
</gene>
<feature type="transmembrane region" description="Helical" evidence="2">
    <location>
        <begin position="355"/>
        <end position="377"/>
    </location>
</feature>
<dbReference type="PANTHER" id="PTHR13155">
    <property type="entry name" value="A-KINASE ANCHOR PROTEINS"/>
    <property type="match status" value="1"/>
</dbReference>
<dbReference type="RefSeq" id="XP_058341374.1">
    <property type="nucleotide sequence ID" value="XM_058487796.1"/>
</dbReference>
<feature type="transmembrane region" description="Helical" evidence="2">
    <location>
        <begin position="389"/>
        <end position="411"/>
    </location>
</feature>
<reference evidence="4 5" key="1">
    <citation type="submission" date="2023-03" db="EMBL/GenBank/DDBJ databases">
        <title>Genome sequence of Lichtheimia ornata CBS 291.66.</title>
        <authorList>
            <person name="Mohabir J.T."/>
            <person name="Shea T.P."/>
            <person name="Kurbessoian T."/>
            <person name="Berby B."/>
            <person name="Fontaine J."/>
            <person name="Livny J."/>
            <person name="Gnirke A."/>
            <person name="Stajich J.E."/>
            <person name="Cuomo C.A."/>
        </authorList>
    </citation>
    <scope>NUCLEOTIDE SEQUENCE [LARGE SCALE GENOMIC DNA]</scope>
    <source>
        <strain evidence="4">CBS 291.66</strain>
    </source>
</reference>
<dbReference type="PROSITE" id="PS50132">
    <property type="entry name" value="RGS"/>
    <property type="match status" value="1"/>
</dbReference>
<dbReference type="Gene3D" id="1.10.167.10">
    <property type="entry name" value="Regulator of G-protein Signalling 4, domain 2"/>
    <property type="match status" value="1"/>
</dbReference>
<evidence type="ECO:0000256" key="1">
    <source>
        <dbReference type="SAM" id="MobiDB-lite"/>
    </source>
</evidence>
<dbReference type="Proteomes" id="UP001234581">
    <property type="component" value="Unassembled WGS sequence"/>
</dbReference>
<dbReference type="GeneID" id="83215191"/>
<evidence type="ECO:0000313" key="5">
    <source>
        <dbReference type="Proteomes" id="UP001234581"/>
    </source>
</evidence>
<dbReference type="EMBL" id="JARTCD010000039">
    <property type="protein sequence ID" value="KAJ8656461.1"/>
    <property type="molecule type" value="Genomic_DNA"/>
</dbReference>
<sequence length="468" mass="53856">MTEIQYPSSHTGSILTHRNGPTTNDSEDRYRPWSIRLANSRLQSQGLETALESDLNLHLEKEREGIPMTVLSSSSSNMVREREEHRHSNNPFRDTVDHHKQYGFNDPFAEAPIAAWQEMKDYNLRANGLPTLDQMMRLHTLAPLTQSNFMAFLRRRGVHQNVSFLLELETHDKLWHAHLSSARRHTKDRLSRFLESAAEKPANTKDTMMEMYDPHHHHHHHTTAATSGAYTETPDTQNLLGSMRGPPVTSPTTTEDYASRIPQGQSSSLGRHDLQQNATRIYRTFCSPLDAAQPIHLPDDYRTALEELIEKHHRPEPAVFNSARSHVFEVLNVFYYPQFVDAMLHTNVARSSARLYMMLGCILLTVAFAVELSLILLDQGSIPTRWWGLLPFFLGWSCFITGFTHFSWWLAFTSKSETSFFVFTRIQDKSVLRAHRKRAYMFLAISLVISIICSIIFVFIPGHRMRRS</sequence>
<feature type="region of interest" description="Disordered" evidence="1">
    <location>
        <begin position="72"/>
        <end position="96"/>
    </location>
</feature>
<feature type="compositionally biased region" description="Polar residues" evidence="1">
    <location>
        <begin position="250"/>
        <end position="270"/>
    </location>
</feature>
<keyword evidence="2" id="KW-0812">Transmembrane</keyword>
<dbReference type="SUPFAM" id="SSF48097">
    <property type="entry name" value="Regulator of G-protein signaling, RGS"/>
    <property type="match status" value="1"/>
</dbReference>
<feature type="region of interest" description="Disordered" evidence="1">
    <location>
        <begin position="1"/>
        <end position="30"/>
    </location>
</feature>
<accession>A0AAD7V0V0</accession>
<dbReference type="Pfam" id="PF00615">
    <property type="entry name" value="RGS"/>
    <property type="match status" value="1"/>
</dbReference>
<evidence type="ECO:0000256" key="2">
    <source>
        <dbReference type="SAM" id="Phobius"/>
    </source>
</evidence>
<dbReference type="InterPro" id="IPR044926">
    <property type="entry name" value="RGS_subdomain_2"/>
</dbReference>
<keyword evidence="2" id="KW-0472">Membrane</keyword>
<feature type="domain" description="RGS" evidence="3">
    <location>
        <begin position="255"/>
        <end position="349"/>
    </location>
</feature>
<feature type="compositionally biased region" description="Polar residues" evidence="1">
    <location>
        <begin position="1"/>
        <end position="24"/>
    </location>
</feature>
<dbReference type="GO" id="GO:0008104">
    <property type="term" value="P:intracellular protein localization"/>
    <property type="evidence" value="ECO:0007669"/>
    <property type="project" value="TreeGrafter"/>
</dbReference>
<protein>
    <recommendedName>
        <fullName evidence="3">RGS domain-containing protein</fullName>
    </recommendedName>
</protein>
<feature type="region of interest" description="Disordered" evidence="1">
    <location>
        <begin position="246"/>
        <end position="270"/>
    </location>
</feature>
<dbReference type="InterPro" id="IPR052246">
    <property type="entry name" value="Cell_Polariz_PKAAnc"/>
</dbReference>
<evidence type="ECO:0000259" key="3">
    <source>
        <dbReference type="PROSITE" id="PS50132"/>
    </source>
</evidence>
<organism evidence="4 5">
    <name type="scientific">Lichtheimia ornata</name>
    <dbReference type="NCBI Taxonomy" id="688661"/>
    <lineage>
        <taxon>Eukaryota</taxon>
        <taxon>Fungi</taxon>
        <taxon>Fungi incertae sedis</taxon>
        <taxon>Mucoromycota</taxon>
        <taxon>Mucoromycotina</taxon>
        <taxon>Mucoromycetes</taxon>
        <taxon>Mucorales</taxon>
        <taxon>Lichtheimiaceae</taxon>
        <taxon>Lichtheimia</taxon>
    </lineage>
</organism>
<proteinExistence type="predicted"/>
<dbReference type="PANTHER" id="PTHR13155:SF1">
    <property type="entry name" value="A-KINASE ANCHOR PROTEIN 10, MITOCHONDRIAL"/>
    <property type="match status" value="1"/>
</dbReference>
<keyword evidence="5" id="KW-1185">Reference proteome</keyword>
<evidence type="ECO:0000313" key="4">
    <source>
        <dbReference type="EMBL" id="KAJ8656461.1"/>
    </source>
</evidence>